<evidence type="ECO:0000256" key="1">
    <source>
        <dbReference type="SAM" id="Phobius"/>
    </source>
</evidence>
<dbReference type="EMBL" id="QVIG01000001">
    <property type="protein sequence ID" value="RGD59488.1"/>
    <property type="molecule type" value="Genomic_DNA"/>
</dbReference>
<keyword evidence="1" id="KW-0812">Transmembrane</keyword>
<accession>A0A372ZUA7</accession>
<sequence length="258" mass="26505">MHIAALLLGAALVALSVTAVVMTRMTLRRSARPGGNTRSLARWSRATAAGAGLVALLLTLPGISTGIDSAFGVVNLHMLLSHMFGIASLVAIRVLLVAWTIPSEARTAALRYRFGVAGAVAAAATAVFAVANNSNLEFINAYADDGGVGAYLMITDAYWALIGASIARDCTPLALDNIRAGHRFRVLGIGQALIAVGGAACAVWGATEGTFVAVTQAADAAWSTGLQDTISQTSAALFALSLFSGFAVCSTPRAVTRR</sequence>
<evidence type="ECO:0000313" key="2">
    <source>
        <dbReference type="EMBL" id="RGD59488.1"/>
    </source>
</evidence>
<keyword evidence="3" id="KW-1185">Reference proteome</keyword>
<gene>
    <name evidence="2" type="ORF">DR950_18315</name>
</gene>
<comment type="caution">
    <text evidence="2">The sequence shown here is derived from an EMBL/GenBank/DDBJ whole genome shotgun (WGS) entry which is preliminary data.</text>
</comment>
<dbReference type="AlphaFoldDB" id="A0A372ZUA7"/>
<dbReference type="Proteomes" id="UP000263377">
    <property type="component" value="Unassembled WGS sequence"/>
</dbReference>
<feature type="transmembrane region" description="Helical" evidence="1">
    <location>
        <begin position="186"/>
        <end position="206"/>
    </location>
</feature>
<protein>
    <submittedName>
        <fullName evidence="2">Uncharacterized protein</fullName>
    </submittedName>
</protein>
<feature type="transmembrane region" description="Helical" evidence="1">
    <location>
        <begin position="235"/>
        <end position="255"/>
    </location>
</feature>
<feature type="transmembrane region" description="Helical" evidence="1">
    <location>
        <begin position="79"/>
        <end position="100"/>
    </location>
</feature>
<name>A0A372ZUA7_9ACTN</name>
<organism evidence="2 3">
    <name type="scientific">Kitasatospora xanthocidica</name>
    <dbReference type="NCBI Taxonomy" id="83382"/>
    <lineage>
        <taxon>Bacteria</taxon>
        <taxon>Bacillati</taxon>
        <taxon>Actinomycetota</taxon>
        <taxon>Actinomycetes</taxon>
        <taxon>Kitasatosporales</taxon>
        <taxon>Streptomycetaceae</taxon>
        <taxon>Kitasatospora</taxon>
    </lineage>
</organism>
<reference evidence="2 3" key="1">
    <citation type="submission" date="2018-08" db="EMBL/GenBank/DDBJ databases">
        <title>Diversity &amp; Physiological Properties of Lignin-Decomposing Actinobacteria from Soil.</title>
        <authorList>
            <person name="Roh S.G."/>
            <person name="Kim S.B."/>
        </authorList>
    </citation>
    <scope>NUCLEOTIDE SEQUENCE [LARGE SCALE GENOMIC DNA]</scope>
    <source>
        <strain evidence="2 3">MMS17-GH009</strain>
    </source>
</reference>
<feature type="transmembrane region" description="Helical" evidence="1">
    <location>
        <begin position="43"/>
        <end position="67"/>
    </location>
</feature>
<keyword evidence="1" id="KW-1133">Transmembrane helix</keyword>
<proteinExistence type="predicted"/>
<dbReference type="RefSeq" id="WP_117487686.1">
    <property type="nucleotide sequence ID" value="NZ_QVIG01000001.1"/>
</dbReference>
<feature type="transmembrane region" description="Helical" evidence="1">
    <location>
        <begin position="112"/>
        <end position="131"/>
    </location>
</feature>
<keyword evidence="1" id="KW-0472">Membrane</keyword>
<evidence type="ECO:0000313" key="3">
    <source>
        <dbReference type="Proteomes" id="UP000263377"/>
    </source>
</evidence>